<gene>
    <name evidence="2" type="ORF">BOTBODRAFT_195661</name>
</gene>
<evidence type="ECO:0000313" key="2">
    <source>
        <dbReference type="EMBL" id="KDQ21215.1"/>
    </source>
</evidence>
<feature type="compositionally biased region" description="Pro residues" evidence="1">
    <location>
        <begin position="81"/>
        <end position="92"/>
    </location>
</feature>
<protein>
    <submittedName>
        <fullName evidence="2">Uncharacterized protein</fullName>
    </submittedName>
</protein>
<dbReference type="HOGENOM" id="CLU_1570368_0_0_1"/>
<dbReference type="EMBL" id="KL198016">
    <property type="protein sequence ID" value="KDQ21215.1"/>
    <property type="molecule type" value="Genomic_DNA"/>
</dbReference>
<accession>A0A067N2M9</accession>
<keyword evidence="3" id="KW-1185">Reference proteome</keyword>
<feature type="compositionally biased region" description="Low complexity" evidence="1">
    <location>
        <begin position="53"/>
        <end position="74"/>
    </location>
</feature>
<feature type="region of interest" description="Disordered" evidence="1">
    <location>
        <begin position="38"/>
        <end position="110"/>
    </location>
</feature>
<dbReference type="Proteomes" id="UP000027195">
    <property type="component" value="Unassembled WGS sequence"/>
</dbReference>
<reference evidence="3" key="1">
    <citation type="journal article" date="2014" name="Proc. Natl. Acad. Sci. U.S.A.">
        <title>Extensive sampling of basidiomycete genomes demonstrates inadequacy of the white-rot/brown-rot paradigm for wood decay fungi.</title>
        <authorList>
            <person name="Riley R."/>
            <person name="Salamov A.A."/>
            <person name="Brown D.W."/>
            <person name="Nagy L.G."/>
            <person name="Floudas D."/>
            <person name="Held B.W."/>
            <person name="Levasseur A."/>
            <person name="Lombard V."/>
            <person name="Morin E."/>
            <person name="Otillar R."/>
            <person name="Lindquist E.A."/>
            <person name="Sun H."/>
            <person name="LaButti K.M."/>
            <person name="Schmutz J."/>
            <person name="Jabbour D."/>
            <person name="Luo H."/>
            <person name="Baker S.E."/>
            <person name="Pisabarro A.G."/>
            <person name="Walton J.D."/>
            <person name="Blanchette R.A."/>
            <person name="Henrissat B."/>
            <person name="Martin F."/>
            <person name="Cullen D."/>
            <person name="Hibbett D.S."/>
            <person name="Grigoriev I.V."/>
        </authorList>
    </citation>
    <scope>NUCLEOTIDE SEQUENCE [LARGE SCALE GENOMIC DNA]</scope>
    <source>
        <strain evidence="3">FD-172 SS1</strain>
    </source>
</reference>
<organism evidence="2 3">
    <name type="scientific">Botryobasidium botryosum (strain FD-172 SS1)</name>
    <dbReference type="NCBI Taxonomy" id="930990"/>
    <lineage>
        <taxon>Eukaryota</taxon>
        <taxon>Fungi</taxon>
        <taxon>Dikarya</taxon>
        <taxon>Basidiomycota</taxon>
        <taxon>Agaricomycotina</taxon>
        <taxon>Agaricomycetes</taxon>
        <taxon>Cantharellales</taxon>
        <taxon>Botryobasidiaceae</taxon>
        <taxon>Botryobasidium</taxon>
    </lineage>
</organism>
<name>A0A067N2M9_BOTB1</name>
<proteinExistence type="predicted"/>
<dbReference type="InParanoid" id="A0A067N2M9"/>
<evidence type="ECO:0000256" key="1">
    <source>
        <dbReference type="SAM" id="MobiDB-lite"/>
    </source>
</evidence>
<dbReference type="AlphaFoldDB" id="A0A067N2M9"/>
<evidence type="ECO:0000313" key="3">
    <source>
        <dbReference type="Proteomes" id="UP000027195"/>
    </source>
</evidence>
<sequence length="170" mass="18496">MEASLSGPALVWYFAQEDDVRTNFNKLRIAMLKQFGGLAGGRSAPTQGPPQEPSTDTSSAAADPAPAPSPTLASVPEKEPTPPPRPPEPVPPRRGRLWVQSHNGTKRANEGYVSRNVSAKKFDAWVCGLTQARDKDNHLIVEILERPDKSIRLISTGTTRTKRRPSFSAS</sequence>